<feature type="transmembrane region" description="Helical" evidence="1">
    <location>
        <begin position="12"/>
        <end position="31"/>
    </location>
</feature>
<evidence type="ECO:0000313" key="2">
    <source>
        <dbReference type="EMBL" id="VFS87889.1"/>
    </source>
</evidence>
<sequence length="55" mass="6229">MLLVVLNSFLTNVIGLLTKNIAIFMGMATGIKKHNQKQFRHPILNFQYLKSGVLI</sequence>
<gene>
    <name evidence="2" type="ORF">NCTC12998_06425</name>
</gene>
<dbReference type="EMBL" id="CAADJE010000034">
    <property type="protein sequence ID" value="VFS87889.1"/>
    <property type="molecule type" value="Genomic_DNA"/>
</dbReference>
<dbReference type="AlphaFoldDB" id="A0A485CSV5"/>
<keyword evidence="1" id="KW-0812">Transmembrane</keyword>
<organism evidence="2 3">
    <name type="scientific">Raoultella planticola</name>
    <name type="common">Klebsiella planticola</name>
    <dbReference type="NCBI Taxonomy" id="575"/>
    <lineage>
        <taxon>Bacteria</taxon>
        <taxon>Pseudomonadati</taxon>
        <taxon>Pseudomonadota</taxon>
        <taxon>Gammaproteobacteria</taxon>
        <taxon>Enterobacterales</taxon>
        <taxon>Enterobacteriaceae</taxon>
        <taxon>Klebsiella/Raoultella group</taxon>
        <taxon>Raoultella</taxon>
    </lineage>
</organism>
<evidence type="ECO:0000313" key="3">
    <source>
        <dbReference type="Proteomes" id="UP000345637"/>
    </source>
</evidence>
<reference evidence="2 3" key="1">
    <citation type="submission" date="2019-03" db="EMBL/GenBank/DDBJ databases">
        <authorList>
            <consortium name="Pathogen Informatics"/>
        </authorList>
    </citation>
    <scope>NUCLEOTIDE SEQUENCE [LARGE SCALE GENOMIC DNA]</scope>
    <source>
        <strain evidence="2 3">NCTC12998</strain>
    </source>
</reference>
<dbReference type="Proteomes" id="UP000345637">
    <property type="component" value="Unassembled WGS sequence"/>
</dbReference>
<keyword evidence="1" id="KW-0472">Membrane</keyword>
<accession>A0A485CSV5</accession>
<evidence type="ECO:0000256" key="1">
    <source>
        <dbReference type="SAM" id="Phobius"/>
    </source>
</evidence>
<protein>
    <submittedName>
        <fullName evidence="2">Uncharacterized protein</fullName>
    </submittedName>
</protein>
<keyword evidence="1" id="KW-1133">Transmembrane helix</keyword>
<name>A0A485CSV5_RAOPL</name>
<proteinExistence type="predicted"/>